<dbReference type="AlphaFoldDB" id="A0ABD0S2A0"/>
<sequence>MGKSGDSLAAEQLNGDRAEEHWDALLMEEMQIYQSSKSAGKICLQQLHAAAAHWTSRLERERQRREV</sequence>
<gene>
    <name evidence="1" type="ORF">M9458_002171</name>
</gene>
<dbReference type="EMBL" id="JAMKFB020000001">
    <property type="protein sequence ID" value="KAL0204153.1"/>
    <property type="molecule type" value="Genomic_DNA"/>
</dbReference>
<feature type="non-terminal residue" evidence="1">
    <location>
        <position position="67"/>
    </location>
</feature>
<comment type="caution">
    <text evidence="1">The sequence shown here is derived from an EMBL/GenBank/DDBJ whole genome shotgun (WGS) entry which is preliminary data.</text>
</comment>
<name>A0ABD0S2A0_CIRMR</name>
<evidence type="ECO:0000313" key="1">
    <source>
        <dbReference type="EMBL" id="KAL0204153.1"/>
    </source>
</evidence>
<proteinExistence type="predicted"/>
<protein>
    <submittedName>
        <fullName evidence="1">Uncharacterized protein</fullName>
    </submittedName>
</protein>
<keyword evidence="2" id="KW-1185">Reference proteome</keyword>
<organism evidence="1 2">
    <name type="scientific">Cirrhinus mrigala</name>
    <name type="common">Mrigala</name>
    <dbReference type="NCBI Taxonomy" id="683832"/>
    <lineage>
        <taxon>Eukaryota</taxon>
        <taxon>Metazoa</taxon>
        <taxon>Chordata</taxon>
        <taxon>Craniata</taxon>
        <taxon>Vertebrata</taxon>
        <taxon>Euteleostomi</taxon>
        <taxon>Actinopterygii</taxon>
        <taxon>Neopterygii</taxon>
        <taxon>Teleostei</taxon>
        <taxon>Ostariophysi</taxon>
        <taxon>Cypriniformes</taxon>
        <taxon>Cyprinidae</taxon>
        <taxon>Labeoninae</taxon>
        <taxon>Labeonini</taxon>
        <taxon>Cirrhinus</taxon>
    </lineage>
</organism>
<accession>A0ABD0S2A0</accession>
<dbReference type="Proteomes" id="UP001529510">
    <property type="component" value="Unassembled WGS sequence"/>
</dbReference>
<reference evidence="1 2" key="1">
    <citation type="submission" date="2024-05" db="EMBL/GenBank/DDBJ databases">
        <title>Genome sequencing and assembly of Indian major carp, Cirrhinus mrigala (Hamilton, 1822).</title>
        <authorList>
            <person name="Mohindra V."/>
            <person name="Chowdhury L.M."/>
            <person name="Lal K."/>
            <person name="Jena J.K."/>
        </authorList>
    </citation>
    <scope>NUCLEOTIDE SEQUENCE [LARGE SCALE GENOMIC DNA]</scope>
    <source>
        <strain evidence="1">CM1030</strain>
        <tissue evidence="1">Blood</tissue>
    </source>
</reference>
<evidence type="ECO:0000313" key="2">
    <source>
        <dbReference type="Proteomes" id="UP001529510"/>
    </source>
</evidence>